<dbReference type="GO" id="GO:1990904">
    <property type="term" value="C:ribonucleoprotein complex"/>
    <property type="evidence" value="ECO:0007669"/>
    <property type="project" value="UniProtKB-KW"/>
</dbReference>
<dbReference type="GO" id="GO:0005840">
    <property type="term" value="C:ribosome"/>
    <property type="evidence" value="ECO:0007669"/>
    <property type="project" value="UniProtKB-KW"/>
</dbReference>
<dbReference type="PROSITE" id="PS00831">
    <property type="entry name" value="RIBOSOMAL_L27"/>
    <property type="match status" value="1"/>
</dbReference>
<dbReference type="EMBL" id="JACBKZ010000013">
    <property type="protein sequence ID" value="KAF5935282.1"/>
    <property type="molecule type" value="Genomic_DNA"/>
</dbReference>
<feature type="region of interest" description="Disordered" evidence="4">
    <location>
        <begin position="1"/>
        <end position="36"/>
    </location>
</feature>
<dbReference type="Gene3D" id="2.40.50.100">
    <property type="match status" value="1"/>
</dbReference>
<dbReference type="Pfam" id="PF01016">
    <property type="entry name" value="Ribosomal_L27"/>
    <property type="match status" value="1"/>
</dbReference>
<comment type="caution">
    <text evidence="5">The sequence shown here is derived from an EMBL/GenBank/DDBJ whole genome shotgun (WGS) entry which is preliminary data.</text>
</comment>
<proteinExistence type="inferred from homology"/>
<name>A0A7J7G3J4_CAMSI</name>
<feature type="compositionally biased region" description="Basic residues" evidence="4">
    <location>
        <begin position="11"/>
        <end position="36"/>
    </location>
</feature>
<keyword evidence="3" id="KW-0687">Ribonucleoprotein</keyword>
<organism evidence="5 6">
    <name type="scientific">Camellia sinensis</name>
    <name type="common">Tea plant</name>
    <name type="synonym">Thea sinensis</name>
    <dbReference type="NCBI Taxonomy" id="4442"/>
    <lineage>
        <taxon>Eukaryota</taxon>
        <taxon>Viridiplantae</taxon>
        <taxon>Streptophyta</taxon>
        <taxon>Embryophyta</taxon>
        <taxon>Tracheophyta</taxon>
        <taxon>Spermatophyta</taxon>
        <taxon>Magnoliopsida</taxon>
        <taxon>eudicotyledons</taxon>
        <taxon>Gunneridae</taxon>
        <taxon>Pentapetalae</taxon>
        <taxon>asterids</taxon>
        <taxon>Ericales</taxon>
        <taxon>Theaceae</taxon>
        <taxon>Camellia</taxon>
    </lineage>
</organism>
<evidence type="ECO:0000256" key="4">
    <source>
        <dbReference type="SAM" id="MobiDB-lite"/>
    </source>
</evidence>
<dbReference type="PANTHER" id="PTHR15893:SF16">
    <property type="entry name" value="50S RIBOSOMAL PROTEIN L27"/>
    <property type="match status" value="1"/>
</dbReference>
<feature type="non-terminal residue" evidence="5">
    <location>
        <position position="136"/>
    </location>
</feature>
<evidence type="ECO:0000256" key="2">
    <source>
        <dbReference type="ARBA" id="ARBA00022980"/>
    </source>
</evidence>
<dbReference type="InterPro" id="IPR001684">
    <property type="entry name" value="Ribosomal_bL27"/>
</dbReference>
<dbReference type="InterPro" id="IPR018261">
    <property type="entry name" value="Ribosomal_bL27_CS"/>
</dbReference>
<gene>
    <name evidence="5" type="ORF">HYC85_026411</name>
</gene>
<comment type="similarity">
    <text evidence="1">Belongs to the bacterial ribosomal protein bL27 family.</text>
</comment>
<dbReference type="AlphaFoldDB" id="A0A7J7G3J4"/>
<evidence type="ECO:0000313" key="6">
    <source>
        <dbReference type="Proteomes" id="UP000593564"/>
    </source>
</evidence>
<dbReference type="FunFam" id="2.40.50.100:FF:000020">
    <property type="entry name" value="50S ribosomal protein L27"/>
    <property type="match status" value="1"/>
</dbReference>
<evidence type="ECO:0000313" key="5">
    <source>
        <dbReference type="EMBL" id="KAF5935282.1"/>
    </source>
</evidence>
<evidence type="ECO:0000256" key="1">
    <source>
        <dbReference type="ARBA" id="ARBA00010797"/>
    </source>
</evidence>
<accession>A0A7J7G3J4</accession>
<dbReference type="PANTHER" id="PTHR15893">
    <property type="entry name" value="RIBOSOMAL PROTEIN L27"/>
    <property type="match status" value="1"/>
</dbReference>
<reference evidence="6" key="1">
    <citation type="journal article" date="2020" name="Nat. Commun.">
        <title>Genome assembly of wild tea tree DASZ reveals pedigree and selection history of tea varieties.</title>
        <authorList>
            <person name="Zhang W."/>
            <person name="Zhang Y."/>
            <person name="Qiu H."/>
            <person name="Guo Y."/>
            <person name="Wan H."/>
            <person name="Zhang X."/>
            <person name="Scossa F."/>
            <person name="Alseekh S."/>
            <person name="Zhang Q."/>
            <person name="Wang P."/>
            <person name="Xu L."/>
            <person name="Schmidt M.H."/>
            <person name="Jia X."/>
            <person name="Li D."/>
            <person name="Zhu A."/>
            <person name="Guo F."/>
            <person name="Chen W."/>
            <person name="Ni D."/>
            <person name="Usadel B."/>
            <person name="Fernie A.R."/>
            <person name="Wen W."/>
        </authorList>
    </citation>
    <scope>NUCLEOTIDE SEQUENCE [LARGE SCALE GENOMIC DNA]</scope>
    <source>
        <strain evidence="6">cv. G240</strain>
    </source>
</reference>
<evidence type="ECO:0000256" key="3">
    <source>
        <dbReference type="ARBA" id="ARBA00023274"/>
    </source>
</evidence>
<protein>
    <recommendedName>
        <fullName evidence="7">Ribosomal protein L27</fullName>
    </recommendedName>
</protein>
<dbReference type="Proteomes" id="UP000593564">
    <property type="component" value="Unassembled WGS sequence"/>
</dbReference>
<dbReference type="SUPFAM" id="SSF110324">
    <property type="entry name" value="Ribosomal L27 protein-like"/>
    <property type="match status" value="1"/>
</dbReference>
<keyword evidence="6" id="KW-1185">Reference proteome</keyword>
<dbReference type="GO" id="GO:0006412">
    <property type="term" value="P:translation"/>
    <property type="evidence" value="ECO:0007669"/>
    <property type="project" value="InterPro"/>
</dbReference>
<sequence>KKSGSRDTRSRKVRKSRSRGTRSRKVRKSRSRGTRSRRAWIIEVRKENVTGGGLSLTFRRWATKKIAGSTKNGRDLKPKNLGVKKFGGERVIPGNIIVRQRGTRLYPGNYVGMGKDHTLYAMKEGCVKFEQHKLSG</sequence>
<keyword evidence="2" id="KW-0689">Ribosomal protein</keyword>
<evidence type="ECO:0008006" key="7">
    <source>
        <dbReference type="Google" id="ProtNLM"/>
    </source>
</evidence>
<dbReference type="GO" id="GO:0003735">
    <property type="term" value="F:structural constituent of ribosome"/>
    <property type="evidence" value="ECO:0007669"/>
    <property type="project" value="InterPro"/>
</dbReference>
<dbReference type="NCBIfam" id="TIGR00062">
    <property type="entry name" value="L27"/>
    <property type="match status" value="1"/>
</dbReference>
<reference evidence="5 6" key="2">
    <citation type="submission" date="2020-07" db="EMBL/GenBank/DDBJ databases">
        <title>Genome assembly of wild tea tree DASZ reveals pedigree and selection history of tea varieties.</title>
        <authorList>
            <person name="Zhang W."/>
        </authorList>
    </citation>
    <scope>NUCLEOTIDE SEQUENCE [LARGE SCALE GENOMIC DNA]</scope>
    <source>
        <strain evidence="6">cv. G240</strain>
        <tissue evidence="5">Leaf</tissue>
    </source>
</reference>
<feature type="compositionally biased region" description="Basic and acidic residues" evidence="4">
    <location>
        <begin position="1"/>
        <end position="10"/>
    </location>
</feature>
<dbReference type="PRINTS" id="PR00063">
    <property type="entry name" value="RIBOSOMALL27"/>
</dbReference>